<evidence type="ECO:0000256" key="4">
    <source>
        <dbReference type="ARBA" id="ARBA00013122"/>
    </source>
</evidence>
<evidence type="ECO:0000256" key="8">
    <source>
        <dbReference type="ARBA" id="ARBA00022989"/>
    </source>
</evidence>
<evidence type="ECO:0000256" key="2">
    <source>
        <dbReference type="ARBA" id="ARBA00005194"/>
    </source>
</evidence>
<feature type="transmembrane region" description="Helical" evidence="14">
    <location>
        <begin position="28"/>
        <end position="50"/>
    </location>
</feature>
<evidence type="ECO:0000313" key="15">
    <source>
        <dbReference type="EMBL" id="GMM33678.1"/>
    </source>
</evidence>
<keyword evidence="7 14" id="KW-0276">Fatty acid metabolism</keyword>
<evidence type="ECO:0000256" key="13">
    <source>
        <dbReference type="ARBA" id="ARBA00036671"/>
    </source>
</evidence>
<evidence type="ECO:0000256" key="1">
    <source>
        <dbReference type="ARBA" id="ARBA00004141"/>
    </source>
</evidence>
<organism evidence="15 16">
    <name type="scientific">Saccharomycopsis crataegensis</name>
    <dbReference type="NCBI Taxonomy" id="43959"/>
    <lineage>
        <taxon>Eukaryota</taxon>
        <taxon>Fungi</taxon>
        <taxon>Dikarya</taxon>
        <taxon>Ascomycota</taxon>
        <taxon>Saccharomycotina</taxon>
        <taxon>Saccharomycetes</taxon>
        <taxon>Saccharomycopsidaceae</taxon>
        <taxon>Saccharomycopsis</taxon>
    </lineage>
</organism>
<dbReference type="Proteomes" id="UP001360560">
    <property type="component" value="Unassembled WGS sequence"/>
</dbReference>
<keyword evidence="16" id="KW-1185">Reference proteome</keyword>
<feature type="transmembrane region" description="Helical" evidence="14">
    <location>
        <begin position="186"/>
        <end position="211"/>
    </location>
</feature>
<evidence type="ECO:0000256" key="9">
    <source>
        <dbReference type="ARBA" id="ARBA00023098"/>
    </source>
</evidence>
<dbReference type="AlphaFoldDB" id="A0AAV5QFS9"/>
<comment type="caution">
    <text evidence="15">The sequence shown here is derived from an EMBL/GenBank/DDBJ whole genome shotgun (WGS) entry which is preliminary data.</text>
</comment>
<evidence type="ECO:0000313" key="16">
    <source>
        <dbReference type="Proteomes" id="UP001360560"/>
    </source>
</evidence>
<name>A0AAV5QFS9_9ASCO</name>
<keyword evidence="12 14" id="KW-0456">Lyase</keyword>
<comment type="subcellular location">
    <subcellularLocation>
        <location evidence="14">Endoplasmic reticulum membrane</location>
        <topology evidence="14">Multi-pass membrane protein</topology>
    </subcellularLocation>
    <subcellularLocation>
        <location evidence="1">Membrane</location>
        <topology evidence="1">Multi-pass membrane protein</topology>
    </subcellularLocation>
</comment>
<dbReference type="PANTHER" id="PTHR11035:SF3">
    <property type="entry name" value="VERY-LONG-CHAIN (3R)-3-HYDROXYACYL-COA DEHYDRATASE"/>
    <property type="match status" value="1"/>
</dbReference>
<comment type="catalytic activity">
    <reaction evidence="13 14">
        <text>a very-long-chain (3R)-3-hydroxyacyl-CoA = a very-long-chain (2E)-enoyl-CoA + H2O</text>
        <dbReference type="Rhea" id="RHEA:45812"/>
        <dbReference type="ChEBI" id="CHEBI:15377"/>
        <dbReference type="ChEBI" id="CHEBI:83728"/>
        <dbReference type="ChEBI" id="CHEBI:85440"/>
        <dbReference type="EC" id="4.2.1.134"/>
    </reaction>
</comment>
<evidence type="ECO:0000256" key="5">
    <source>
        <dbReference type="ARBA" id="ARBA00022516"/>
    </source>
</evidence>
<gene>
    <name evidence="15" type="ORF">DASC09_010030</name>
</gene>
<reference evidence="15 16" key="1">
    <citation type="journal article" date="2023" name="Elife">
        <title>Identification of key yeast species and microbe-microbe interactions impacting larval growth of Drosophila in the wild.</title>
        <authorList>
            <person name="Mure A."/>
            <person name="Sugiura Y."/>
            <person name="Maeda R."/>
            <person name="Honda K."/>
            <person name="Sakurai N."/>
            <person name="Takahashi Y."/>
            <person name="Watada M."/>
            <person name="Katoh T."/>
            <person name="Gotoh A."/>
            <person name="Gotoh Y."/>
            <person name="Taniguchi I."/>
            <person name="Nakamura K."/>
            <person name="Hayashi T."/>
            <person name="Katayama T."/>
            <person name="Uemura T."/>
            <person name="Hattori Y."/>
        </authorList>
    </citation>
    <scope>NUCLEOTIDE SEQUENCE [LARGE SCALE GENOMIC DNA]</scope>
    <source>
        <strain evidence="15 16">SC-9</strain>
    </source>
</reference>
<sequence length="230" mass="26276">MSETQQKVPENKGADSTKKKQPRWILHYNSLSATLWFVVLSNTIYFTAFYGQPQFFTSTSRLLTVIQCFAAVEIYNSLVGNVRAPLFTTIAQVSSRLLVVLGVFTVLPNSEINYGFAYVTLSIAWSITEIVRYSFYAINIETGGNAPDFLVWLRYSTFIPLYPLGISSECWIIYNSLTDADNVVGVWYKWFFIGSLLTYVPGSYVLFTYMLNSRKKVMKSLKEQSDKKKK</sequence>
<comment type="function">
    <text evidence="14">Catalyzes the third of the four reactions of the long-chain fatty acids elongation cycle. This endoplasmic reticulum-bound enzymatic process, allows the addition of two carbons to the chain of long- and very long-chain fatty acids/VLCFAs per cycle. This enzyme catalyzes the dehydration of the 3-hydroxyacyl-CoA intermediate into trans-2,3-enoyl-CoA, within each cycle of fatty acid elongation. Thereby, it participates to the production of VLCFAs of different chain lengths that are involved in multiple biological processes as precursors of membrane lipids and lipid mediators.</text>
</comment>
<proteinExistence type="inferred from homology"/>
<dbReference type="EMBL" id="BTFZ01000002">
    <property type="protein sequence ID" value="GMM33678.1"/>
    <property type="molecule type" value="Genomic_DNA"/>
</dbReference>
<dbReference type="GO" id="GO:0005789">
    <property type="term" value="C:endoplasmic reticulum membrane"/>
    <property type="evidence" value="ECO:0007669"/>
    <property type="project" value="UniProtKB-SubCell"/>
</dbReference>
<keyword evidence="10 14" id="KW-0472">Membrane</keyword>
<keyword evidence="9 14" id="KW-0443">Lipid metabolism</keyword>
<dbReference type="GO" id="GO:0042761">
    <property type="term" value="P:very long-chain fatty acid biosynthetic process"/>
    <property type="evidence" value="ECO:0007669"/>
    <property type="project" value="TreeGrafter"/>
</dbReference>
<feature type="transmembrane region" description="Helical" evidence="14">
    <location>
        <begin position="112"/>
        <end position="131"/>
    </location>
</feature>
<keyword evidence="6 14" id="KW-0812">Transmembrane</keyword>
<evidence type="ECO:0000256" key="14">
    <source>
        <dbReference type="RuleBase" id="RU363109"/>
    </source>
</evidence>
<keyword evidence="14" id="KW-0256">Endoplasmic reticulum</keyword>
<evidence type="ECO:0000256" key="7">
    <source>
        <dbReference type="ARBA" id="ARBA00022832"/>
    </source>
</evidence>
<keyword evidence="8 14" id="KW-1133">Transmembrane helix</keyword>
<dbReference type="Pfam" id="PF04387">
    <property type="entry name" value="PTPLA"/>
    <property type="match status" value="1"/>
</dbReference>
<evidence type="ECO:0000256" key="3">
    <source>
        <dbReference type="ARBA" id="ARBA00007811"/>
    </source>
</evidence>
<dbReference type="GO" id="GO:0030497">
    <property type="term" value="P:fatty acid elongation"/>
    <property type="evidence" value="ECO:0007669"/>
    <property type="project" value="TreeGrafter"/>
</dbReference>
<comment type="pathway">
    <text evidence="2 14">Lipid metabolism; fatty acid biosynthesis.</text>
</comment>
<dbReference type="GO" id="GO:0102158">
    <property type="term" value="F:very-long-chain (3R)-3-hydroxyacyl-CoA dehydratase activity"/>
    <property type="evidence" value="ECO:0007669"/>
    <property type="project" value="UniProtKB-EC"/>
</dbReference>
<dbReference type="EC" id="4.2.1.134" evidence="4 14"/>
<evidence type="ECO:0000256" key="6">
    <source>
        <dbReference type="ARBA" id="ARBA00022692"/>
    </source>
</evidence>
<keyword evidence="5 14" id="KW-0444">Lipid biosynthesis</keyword>
<feature type="transmembrane region" description="Helical" evidence="14">
    <location>
        <begin position="152"/>
        <end position="174"/>
    </location>
</feature>
<feature type="transmembrane region" description="Helical" evidence="14">
    <location>
        <begin position="86"/>
        <end position="106"/>
    </location>
</feature>
<keyword evidence="11 14" id="KW-0275">Fatty acid biosynthesis</keyword>
<dbReference type="GO" id="GO:0030148">
    <property type="term" value="P:sphingolipid biosynthetic process"/>
    <property type="evidence" value="ECO:0007669"/>
    <property type="project" value="TreeGrafter"/>
</dbReference>
<dbReference type="GeneID" id="90071657"/>
<dbReference type="InterPro" id="IPR007482">
    <property type="entry name" value="Tyr_Pase-like_PTPLA"/>
</dbReference>
<evidence type="ECO:0000256" key="12">
    <source>
        <dbReference type="ARBA" id="ARBA00023239"/>
    </source>
</evidence>
<protein>
    <recommendedName>
        <fullName evidence="4 14">Very-long-chain (3R)-3-hydroxyacyl-CoA dehydratase</fullName>
        <ecNumber evidence="4 14">4.2.1.134</ecNumber>
    </recommendedName>
</protein>
<evidence type="ECO:0000256" key="11">
    <source>
        <dbReference type="ARBA" id="ARBA00023160"/>
    </source>
</evidence>
<dbReference type="PANTHER" id="PTHR11035">
    <property type="entry name" value="VERY-LONG-CHAIN (3R)-3-HYDROXYACYL-COA DEHYDRATASE"/>
    <property type="match status" value="1"/>
</dbReference>
<evidence type="ECO:0000256" key="10">
    <source>
        <dbReference type="ARBA" id="ARBA00023136"/>
    </source>
</evidence>
<comment type="similarity">
    <text evidence="3 14">Belongs to the very long-chain fatty acids dehydratase HACD family.</text>
</comment>
<dbReference type="RefSeq" id="XP_064850678.1">
    <property type="nucleotide sequence ID" value="XM_064994606.1"/>
</dbReference>
<accession>A0AAV5QFS9</accession>